<dbReference type="Gene3D" id="1.10.630.10">
    <property type="entry name" value="Cytochrome P450"/>
    <property type="match status" value="1"/>
</dbReference>
<keyword evidence="1" id="KW-0503">Monooxygenase</keyword>
<dbReference type="EMBL" id="OZ019894">
    <property type="protein sequence ID" value="CAK9216629.1"/>
    <property type="molecule type" value="Genomic_DNA"/>
</dbReference>
<keyword evidence="1" id="KW-0560">Oxidoreductase</keyword>
<feature type="transmembrane region" description="Helical" evidence="2">
    <location>
        <begin position="12"/>
        <end position="37"/>
    </location>
</feature>
<keyword evidence="2" id="KW-0472">Membrane</keyword>
<keyword evidence="1" id="KW-0349">Heme</keyword>
<sequence>MDGGGGGGGGALWCWWCLCGVVGFSLFLLVNLVYLLYPTWKLRHVPCPPYLWGIGHLPLMVKEQAQVFVRLAQEYGPIYRFHVGRQPLVILADGELCRQLGIKHFKVASNRSIPAFIECAQVHKDGLFFSKDSQWTGMRNILLPLFHSEQMESFLPLLARILNNLTKNLSCCCNRDKDVNISDLLHKFALDVIGESAFGTRFNLLEDDKISHLKHGGYHDPAAAVTPTPGAVVNPDQELVNQAVKSLDALRMDSGAPASTIVGILYPILQHPLRFFLTKIPGTADWVQETSNRKLVERLNNLQARRKREVDDDHHHKITRIDALSLLLTACQANATSRNLLQDNFVSGLTYELLLAGSETTATTLSFAIYNISGSESVEEKLLQEIDAYGPIDSKVSLEDLDKKFPYVEQVLKETMRMFTTTPVVARELSEQLEIGGYLLPKGTAIWMAMIAIFKDPKNFPEPEEFRPERFDPDSEENRNRPPYSYFPFGIGPRTCIGYKFAMMEAKMALIQIYRHFRLRRSPLMEHPLALQFGMIVRPKNGVIVHVQHRQTDSPEQSQIHR</sequence>
<evidence type="ECO:0000313" key="4">
    <source>
        <dbReference type="Proteomes" id="UP001497512"/>
    </source>
</evidence>
<name>A0ABP0UB58_9BRYO</name>
<evidence type="ECO:0000256" key="1">
    <source>
        <dbReference type="RuleBase" id="RU000461"/>
    </source>
</evidence>
<evidence type="ECO:0008006" key="5">
    <source>
        <dbReference type="Google" id="ProtNLM"/>
    </source>
</evidence>
<dbReference type="InterPro" id="IPR002401">
    <property type="entry name" value="Cyt_P450_E_grp-I"/>
</dbReference>
<dbReference type="PANTHER" id="PTHR24301">
    <property type="entry name" value="THROMBOXANE-A SYNTHASE"/>
    <property type="match status" value="1"/>
</dbReference>
<dbReference type="PRINTS" id="PR00385">
    <property type="entry name" value="P450"/>
</dbReference>
<keyword evidence="1" id="KW-0479">Metal-binding</keyword>
<dbReference type="PANTHER" id="PTHR24301:SF2">
    <property type="entry name" value="THROMBOXANE-A SYNTHASE"/>
    <property type="match status" value="1"/>
</dbReference>
<dbReference type="InterPro" id="IPR001128">
    <property type="entry name" value="Cyt_P450"/>
</dbReference>
<dbReference type="Pfam" id="PF00067">
    <property type="entry name" value="p450"/>
    <property type="match status" value="1"/>
</dbReference>
<evidence type="ECO:0000313" key="3">
    <source>
        <dbReference type="EMBL" id="CAK9216629.1"/>
    </source>
</evidence>
<comment type="similarity">
    <text evidence="1">Belongs to the cytochrome P450 family.</text>
</comment>
<gene>
    <name evidence="3" type="ORF">CSSPTR1EN2_LOCUS13566</name>
</gene>
<reference evidence="3" key="1">
    <citation type="submission" date="2024-02" db="EMBL/GenBank/DDBJ databases">
        <authorList>
            <consortium name="ELIXIR-Norway"/>
            <consortium name="Elixir Norway"/>
        </authorList>
    </citation>
    <scope>NUCLEOTIDE SEQUENCE</scope>
</reference>
<dbReference type="SUPFAM" id="SSF48264">
    <property type="entry name" value="Cytochrome P450"/>
    <property type="match status" value="1"/>
</dbReference>
<dbReference type="PROSITE" id="PS00086">
    <property type="entry name" value="CYTOCHROME_P450"/>
    <property type="match status" value="1"/>
</dbReference>
<protein>
    <recommendedName>
        <fullName evidence="5">Cytochrome P450 monooxygenase</fullName>
    </recommendedName>
</protein>
<accession>A0ABP0UB58</accession>
<dbReference type="PRINTS" id="PR00463">
    <property type="entry name" value="EP450I"/>
</dbReference>
<organism evidence="3 4">
    <name type="scientific">Sphagnum troendelagicum</name>
    <dbReference type="NCBI Taxonomy" id="128251"/>
    <lineage>
        <taxon>Eukaryota</taxon>
        <taxon>Viridiplantae</taxon>
        <taxon>Streptophyta</taxon>
        <taxon>Embryophyta</taxon>
        <taxon>Bryophyta</taxon>
        <taxon>Sphagnophytina</taxon>
        <taxon>Sphagnopsida</taxon>
        <taxon>Sphagnales</taxon>
        <taxon>Sphagnaceae</taxon>
        <taxon>Sphagnum</taxon>
    </lineage>
</organism>
<evidence type="ECO:0000256" key="2">
    <source>
        <dbReference type="SAM" id="Phobius"/>
    </source>
</evidence>
<keyword evidence="1" id="KW-0408">Iron</keyword>
<dbReference type="Proteomes" id="UP001497512">
    <property type="component" value="Chromosome 2"/>
</dbReference>
<dbReference type="InterPro" id="IPR017972">
    <property type="entry name" value="Cyt_P450_CS"/>
</dbReference>
<keyword evidence="2" id="KW-0812">Transmembrane</keyword>
<proteinExistence type="inferred from homology"/>
<dbReference type="InterPro" id="IPR036396">
    <property type="entry name" value="Cyt_P450_sf"/>
</dbReference>
<keyword evidence="2" id="KW-1133">Transmembrane helix</keyword>
<keyword evidence="4" id="KW-1185">Reference proteome</keyword>